<comment type="caution">
    <text evidence="2">The sequence shown here is derived from an EMBL/GenBank/DDBJ whole genome shotgun (WGS) entry which is preliminary data.</text>
</comment>
<keyword evidence="1" id="KW-0732">Signal</keyword>
<dbReference type="EMBL" id="MU858413">
    <property type="protein sequence ID" value="KAK4206432.1"/>
    <property type="molecule type" value="Genomic_DNA"/>
</dbReference>
<organism evidence="2 3">
    <name type="scientific">Rhypophila decipiens</name>
    <dbReference type="NCBI Taxonomy" id="261697"/>
    <lineage>
        <taxon>Eukaryota</taxon>
        <taxon>Fungi</taxon>
        <taxon>Dikarya</taxon>
        <taxon>Ascomycota</taxon>
        <taxon>Pezizomycotina</taxon>
        <taxon>Sordariomycetes</taxon>
        <taxon>Sordariomycetidae</taxon>
        <taxon>Sordariales</taxon>
        <taxon>Naviculisporaceae</taxon>
        <taxon>Rhypophila</taxon>
    </lineage>
</organism>
<evidence type="ECO:0000313" key="2">
    <source>
        <dbReference type="EMBL" id="KAK4206432.1"/>
    </source>
</evidence>
<proteinExistence type="predicted"/>
<protein>
    <submittedName>
        <fullName evidence="2">Uncharacterized protein</fullName>
    </submittedName>
</protein>
<reference evidence="2" key="1">
    <citation type="journal article" date="2023" name="Mol. Phylogenet. Evol.">
        <title>Genome-scale phylogeny and comparative genomics of the fungal order Sordariales.</title>
        <authorList>
            <person name="Hensen N."/>
            <person name="Bonometti L."/>
            <person name="Westerberg I."/>
            <person name="Brannstrom I.O."/>
            <person name="Guillou S."/>
            <person name="Cros-Aarteil S."/>
            <person name="Calhoun S."/>
            <person name="Haridas S."/>
            <person name="Kuo A."/>
            <person name="Mondo S."/>
            <person name="Pangilinan J."/>
            <person name="Riley R."/>
            <person name="LaButti K."/>
            <person name="Andreopoulos B."/>
            <person name="Lipzen A."/>
            <person name="Chen C."/>
            <person name="Yan M."/>
            <person name="Daum C."/>
            <person name="Ng V."/>
            <person name="Clum A."/>
            <person name="Steindorff A."/>
            <person name="Ohm R.A."/>
            <person name="Martin F."/>
            <person name="Silar P."/>
            <person name="Natvig D.O."/>
            <person name="Lalanne C."/>
            <person name="Gautier V."/>
            <person name="Ament-Velasquez S.L."/>
            <person name="Kruys A."/>
            <person name="Hutchinson M.I."/>
            <person name="Powell A.J."/>
            <person name="Barry K."/>
            <person name="Miller A.N."/>
            <person name="Grigoriev I.V."/>
            <person name="Debuchy R."/>
            <person name="Gladieux P."/>
            <person name="Hiltunen Thoren M."/>
            <person name="Johannesson H."/>
        </authorList>
    </citation>
    <scope>NUCLEOTIDE SEQUENCE</scope>
    <source>
        <strain evidence="2">PSN293</strain>
    </source>
</reference>
<feature type="chain" id="PRO_5042952512" evidence="1">
    <location>
        <begin position="18"/>
        <end position="98"/>
    </location>
</feature>
<reference evidence="2" key="2">
    <citation type="submission" date="2023-05" db="EMBL/GenBank/DDBJ databases">
        <authorList>
            <consortium name="Lawrence Berkeley National Laboratory"/>
            <person name="Steindorff A."/>
            <person name="Hensen N."/>
            <person name="Bonometti L."/>
            <person name="Westerberg I."/>
            <person name="Brannstrom I.O."/>
            <person name="Guillou S."/>
            <person name="Cros-Aarteil S."/>
            <person name="Calhoun S."/>
            <person name="Haridas S."/>
            <person name="Kuo A."/>
            <person name="Mondo S."/>
            <person name="Pangilinan J."/>
            <person name="Riley R."/>
            <person name="Labutti K."/>
            <person name="Andreopoulos B."/>
            <person name="Lipzen A."/>
            <person name="Chen C."/>
            <person name="Yanf M."/>
            <person name="Daum C."/>
            <person name="Ng V."/>
            <person name="Clum A."/>
            <person name="Ohm R."/>
            <person name="Martin F."/>
            <person name="Silar P."/>
            <person name="Natvig D."/>
            <person name="Lalanne C."/>
            <person name="Gautier V."/>
            <person name="Ament-Velasquez S.L."/>
            <person name="Kruys A."/>
            <person name="Hutchinson M.I."/>
            <person name="Powell A.J."/>
            <person name="Barry K."/>
            <person name="Miller A.N."/>
            <person name="Grigoriev I.V."/>
            <person name="Debuchy R."/>
            <person name="Gladieux P."/>
            <person name="Thoren M.H."/>
            <person name="Johannesson H."/>
        </authorList>
    </citation>
    <scope>NUCLEOTIDE SEQUENCE</scope>
    <source>
        <strain evidence="2">PSN293</strain>
    </source>
</reference>
<name>A0AAN6XXN7_9PEZI</name>
<sequence length="98" mass="11461">MTHPIIIIASLLTTIRSTWELSHIVRKRRATKALKTETKSTYEILQRAYRRGLLLEREFDDLFERLMCAEAHNNRIALREVQTDFQAILAKVVGQPVR</sequence>
<accession>A0AAN6XXN7</accession>
<gene>
    <name evidence="2" type="ORF">QBC37DRAFT_393461</name>
</gene>
<feature type="signal peptide" evidence="1">
    <location>
        <begin position="1"/>
        <end position="17"/>
    </location>
</feature>
<evidence type="ECO:0000313" key="3">
    <source>
        <dbReference type="Proteomes" id="UP001301769"/>
    </source>
</evidence>
<keyword evidence="3" id="KW-1185">Reference proteome</keyword>
<dbReference type="Proteomes" id="UP001301769">
    <property type="component" value="Unassembled WGS sequence"/>
</dbReference>
<dbReference type="AlphaFoldDB" id="A0AAN6XXN7"/>
<evidence type="ECO:0000256" key="1">
    <source>
        <dbReference type="SAM" id="SignalP"/>
    </source>
</evidence>